<feature type="transmembrane region" description="Helical" evidence="7">
    <location>
        <begin position="383"/>
        <end position="403"/>
    </location>
</feature>
<dbReference type="InterPro" id="IPR051447">
    <property type="entry name" value="Lipoprotein-release_system"/>
</dbReference>
<dbReference type="EMBL" id="JADPIE010000002">
    <property type="protein sequence ID" value="MBF8436070.1"/>
    <property type="molecule type" value="Genomic_DNA"/>
</dbReference>
<evidence type="ECO:0000313" key="10">
    <source>
        <dbReference type="EMBL" id="MBF8436070.1"/>
    </source>
</evidence>
<feature type="transmembrane region" description="Helical" evidence="7">
    <location>
        <begin position="320"/>
        <end position="349"/>
    </location>
</feature>
<keyword evidence="6 7" id="KW-0472">Membrane</keyword>
<name>A0A931ATA6_9FIRM</name>
<gene>
    <name evidence="10" type="ORF">I0Q91_03180</name>
</gene>
<evidence type="ECO:0000259" key="9">
    <source>
        <dbReference type="Pfam" id="PF12704"/>
    </source>
</evidence>
<evidence type="ECO:0000256" key="5">
    <source>
        <dbReference type="ARBA" id="ARBA00022989"/>
    </source>
</evidence>
<dbReference type="InterPro" id="IPR025857">
    <property type="entry name" value="MacB_PCD"/>
</dbReference>
<evidence type="ECO:0000256" key="2">
    <source>
        <dbReference type="ARBA" id="ARBA00005236"/>
    </source>
</evidence>
<dbReference type="GO" id="GO:0098797">
    <property type="term" value="C:plasma membrane protein complex"/>
    <property type="evidence" value="ECO:0007669"/>
    <property type="project" value="TreeGrafter"/>
</dbReference>
<feature type="transmembrane region" description="Helical" evidence="7">
    <location>
        <begin position="278"/>
        <end position="299"/>
    </location>
</feature>
<feature type="domain" description="MacB-like periplasmic core" evidence="9">
    <location>
        <begin position="18"/>
        <end position="244"/>
    </location>
</feature>
<dbReference type="PANTHER" id="PTHR30489">
    <property type="entry name" value="LIPOPROTEIN-RELEASING SYSTEM TRANSMEMBRANE PROTEIN LOLE"/>
    <property type="match status" value="1"/>
</dbReference>
<sequence>MQLVKIAWRNLTRNKMRTFIAVAAIAAVVTIVIFSRAFMSGATETIFGLYIDNNYGHVRVTTEEYNIRETILPLDYTITGFNQGGAEEMDELINQVEAVNYTVPRIRFGSMASIDGELIRMLGVGVDYDRESTHGVIPDEITEGRMAESGNEIVVGIGLLEEINRELNDTVTLMFSDSYQSLQGRTFEIVGIRDTGVNDLDDNFFYLPLATAQDMLYLDDQYSEIMIFGNSIADTTELKADIETLLAEHGGDNYLAQTFREANPIIETFDEVYDMMNFVYILFILMGTIVIISVLTMIVRERTSEIGMLSALGLKAGDIMKIFILEGGFMGIIGSILGVVTGGLITYYYSINGLYVEEFANTVAEADFLMEPVFHLSFSLENLIFSFILSTIIVTLACFYPAFKAAKMDPAEAIHHVEE</sequence>
<dbReference type="InterPro" id="IPR003838">
    <property type="entry name" value="ABC3_permease_C"/>
</dbReference>
<dbReference type="Pfam" id="PF12704">
    <property type="entry name" value="MacB_PCD"/>
    <property type="match status" value="1"/>
</dbReference>
<dbReference type="GO" id="GO:0044874">
    <property type="term" value="P:lipoprotein localization to outer membrane"/>
    <property type="evidence" value="ECO:0007669"/>
    <property type="project" value="TreeGrafter"/>
</dbReference>
<dbReference type="RefSeq" id="WP_270452832.1">
    <property type="nucleotide sequence ID" value="NZ_JADPIE010000002.1"/>
</dbReference>
<evidence type="ECO:0000256" key="4">
    <source>
        <dbReference type="ARBA" id="ARBA00022692"/>
    </source>
</evidence>
<dbReference type="Proteomes" id="UP000621436">
    <property type="component" value="Unassembled WGS sequence"/>
</dbReference>
<evidence type="ECO:0000313" key="11">
    <source>
        <dbReference type="Proteomes" id="UP000621436"/>
    </source>
</evidence>
<comment type="caution">
    <text evidence="10">The sequence shown here is derived from an EMBL/GenBank/DDBJ whole genome shotgun (WGS) entry which is preliminary data.</text>
</comment>
<accession>A0A931ATA6</accession>
<dbReference type="Pfam" id="PF02687">
    <property type="entry name" value="FtsX"/>
    <property type="match status" value="1"/>
</dbReference>
<dbReference type="AlphaFoldDB" id="A0A931ATA6"/>
<comment type="subcellular location">
    <subcellularLocation>
        <location evidence="1">Cell membrane</location>
        <topology evidence="1">Multi-pass membrane protein</topology>
    </subcellularLocation>
</comment>
<keyword evidence="11" id="KW-1185">Reference proteome</keyword>
<evidence type="ECO:0000259" key="8">
    <source>
        <dbReference type="Pfam" id="PF02687"/>
    </source>
</evidence>
<organism evidence="10 11">
    <name type="scientific">Halonatronomonas betaini</name>
    <dbReference type="NCBI Taxonomy" id="2778430"/>
    <lineage>
        <taxon>Bacteria</taxon>
        <taxon>Bacillati</taxon>
        <taxon>Bacillota</taxon>
        <taxon>Clostridia</taxon>
        <taxon>Halanaerobiales</taxon>
        <taxon>Halarsenatibacteraceae</taxon>
        <taxon>Halonatronomonas</taxon>
    </lineage>
</organism>
<evidence type="ECO:0000256" key="6">
    <source>
        <dbReference type="ARBA" id="ARBA00023136"/>
    </source>
</evidence>
<feature type="transmembrane region" description="Helical" evidence="7">
    <location>
        <begin position="20"/>
        <end position="39"/>
    </location>
</feature>
<keyword evidence="3" id="KW-1003">Cell membrane</keyword>
<keyword evidence="5 7" id="KW-1133">Transmembrane helix</keyword>
<dbReference type="PANTHER" id="PTHR30489:SF0">
    <property type="entry name" value="LIPOPROTEIN-RELEASING SYSTEM TRANSMEMBRANE PROTEIN LOLE"/>
    <property type="match status" value="1"/>
</dbReference>
<evidence type="ECO:0000256" key="3">
    <source>
        <dbReference type="ARBA" id="ARBA00022475"/>
    </source>
</evidence>
<comment type="similarity">
    <text evidence="2">Belongs to the ABC-4 integral membrane protein family. LolC/E subfamily.</text>
</comment>
<evidence type="ECO:0000256" key="1">
    <source>
        <dbReference type="ARBA" id="ARBA00004651"/>
    </source>
</evidence>
<protein>
    <submittedName>
        <fullName evidence="10">ABC transporter permease</fullName>
    </submittedName>
</protein>
<evidence type="ECO:0000256" key="7">
    <source>
        <dbReference type="SAM" id="Phobius"/>
    </source>
</evidence>
<reference evidence="10" key="1">
    <citation type="submission" date="2020-11" db="EMBL/GenBank/DDBJ databases">
        <title>Halonatronomonas betainensis gen. nov., sp. nov. a novel haloalkaliphilic representative of the family Halanaerobiacae capable of betaine degradation.</title>
        <authorList>
            <person name="Boltyanskaya Y."/>
            <person name="Kevbrin V."/>
            <person name="Detkova E."/>
            <person name="Grouzdev D.S."/>
            <person name="Koziaeva V."/>
            <person name="Zhilina T."/>
        </authorList>
    </citation>
    <scope>NUCLEOTIDE SEQUENCE</scope>
    <source>
        <strain evidence="10">Z-7014</strain>
    </source>
</reference>
<keyword evidence="4 7" id="KW-0812">Transmembrane</keyword>
<feature type="domain" description="ABC3 transporter permease C-terminal" evidence="8">
    <location>
        <begin position="277"/>
        <end position="410"/>
    </location>
</feature>
<proteinExistence type="inferred from homology"/>